<dbReference type="AlphaFoldDB" id="A0A6C0M009"/>
<dbReference type="EMBL" id="MN740618">
    <property type="protein sequence ID" value="QHU35970.1"/>
    <property type="molecule type" value="Genomic_DNA"/>
</dbReference>
<protein>
    <submittedName>
        <fullName evidence="2">Uncharacterized protein</fullName>
    </submittedName>
</protein>
<sequence length="80" mass="8604">MASVGGLSKALGIVGVIIMLVTSILLWVYGARLRKSEDITNKPTTGNVFLAFGVMNIVFGLLMLLIMLTGCKAYKDINVE</sequence>
<proteinExistence type="predicted"/>
<evidence type="ECO:0000313" key="2">
    <source>
        <dbReference type="EMBL" id="QHU35970.1"/>
    </source>
</evidence>
<evidence type="ECO:0000256" key="1">
    <source>
        <dbReference type="SAM" id="Phobius"/>
    </source>
</evidence>
<keyword evidence="1" id="KW-0472">Membrane</keyword>
<organism evidence="2">
    <name type="scientific">viral metagenome</name>
    <dbReference type="NCBI Taxonomy" id="1070528"/>
    <lineage>
        <taxon>unclassified sequences</taxon>
        <taxon>metagenomes</taxon>
        <taxon>organismal metagenomes</taxon>
    </lineage>
</organism>
<feature type="transmembrane region" description="Helical" evidence="1">
    <location>
        <begin position="49"/>
        <end position="68"/>
    </location>
</feature>
<reference evidence="2" key="1">
    <citation type="journal article" date="2020" name="Nature">
        <title>Giant virus diversity and host interactions through global metagenomics.</title>
        <authorList>
            <person name="Schulz F."/>
            <person name="Roux S."/>
            <person name="Paez-Espino D."/>
            <person name="Jungbluth S."/>
            <person name="Walsh D.A."/>
            <person name="Denef V.J."/>
            <person name="McMahon K.D."/>
            <person name="Konstantinidis K.T."/>
            <person name="Eloe-Fadrosh E.A."/>
            <person name="Kyrpides N.C."/>
            <person name="Woyke T."/>
        </authorList>
    </citation>
    <scope>NUCLEOTIDE SEQUENCE</scope>
    <source>
        <strain evidence="2">GVMAG-S-1035085-51</strain>
    </source>
</reference>
<keyword evidence="1" id="KW-1133">Transmembrane helix</keyword>
<accession>A0A6C0M009</accession>
<name>A0A6C0M009_9ZZZZ</name>
<keyword evidence="1" id="KW-0812">Transmembrane</keyword>
<feature type="transmembrane region" description="Helical" evidence="1">
    <location>
        <begin position="7"/>
        <end position="29"/>
    </location>
</feature>